<comment type="caution">
    <text evidence="1">The sequence shown here is derived from an EMBL/GenBank/DDBJ whole genome shotgun (WGS) entry which is preliminary data.</text>
</comment>
<dbReference type="OrthoDB" id="3472417at2"/>
<dbReference type="AlphaFoldDB" id="A0A641AUJ9"/>
<sequence length="296" mass="33554">MRRVLQPWRRRGQHRLHAGAARARRGGLVTPDGVVLLGCQRSGTTALAHALAEAFAEANGTFVVNGKLPYLLHRWLTRRDLEDRHLRVDEILHALDRRPPGGPGAARWRSAVEMVLRELAADVAEGVAGTDPIALGRRILRDAHKDVSVWGDKYNEYLLHLEHLDSLLPEARYVMLVRHPTDVARSMLAWTGDRPWRPTTEAAALAKWETWNRRWLDHAGSLDPARWIVIEYDALCRGEETARLEEFTGVPLWEHLRALRPPREPDRDLPLPPSVLTTWSQLLDHARPSTLPGDLT</sequence>
<organism evidence="1 2">
    <name type="scientific">Aeromicrobium fastidiosum</name>
    <dbReference type="NCBI Taxonomy" id="52699"/>
    <lineage>
        <taxon>Bacteria</taxon>
        <taxon>Bacillati</taxon>
        <taxon>Actinomycetota</taxon>
        <taxon>Actinomycetes</taxon>
        <taxon>Propionibacteriales</taxon>
        <taxon>Nocardioidaceae</taxon>
        <taxon>Aeromicrobium</taxon>
    </lineage>
</organism>
<dbReference type="EMBL" id="SDPP02000001">
    <property type="protein sequence ID" value="KAA1380681.1"/>
    <property type="molecule type" value="Genomic_DNA"/>
</dbReference>
<evidence type="ECO:0000313" key="2">
    <source>
        <dbReference type="Proteomes" id="UP001515100"/>
    </source>
</evidence>
<protein>
    <submittedName>
        <fullName evidence="1">Sulfotransferase</fullName>
    </submittedName>
</protein>
<keyword evidence="2" id="KW-1185">Reference proteome</keyword>
<dbReference type="Gene3D" id="3.40.50.300">
    <property type="entry name" value="P-loop containing nucleotide triphosphate hydrolases"/>
    <property type="match status" value="1"/>
</dbReference>
<dbReference type="SUPFAM" id="SSF52540">
    <property type="entry name" value="P-loop containing nucleoside triphosphate hydrolases"/>
    <property type="match status" value="1"/>
</dbReference>
<evidence type="ECO:0000313" key="1">
    <source>
        <dbReference type="EMBL" id="KAA1380681.1"/>
    </source>
</evidence>
<accession>A0A641AUJ9</accession>
<dbReference type="Proteomes" id="UP001515100">
    <property type="component" value="Unassembled WGS sequence"/>
</dbReference>
<proteinExistence type="predicted"/>
<dbReference type="Pfam" id="PF13469">
    <property type="entry name" value="Sulfotransfer_3"/>
    <property type="match status" value="1"/>
</dbReference>
<gene>
    <name evidence="1" type="ORF">ESP62_005805</name>
</gene>
<reference evidence="1" key="1">
    <citation type="submission" date="2019-09" db="EMBL/GenBank/DDBJ databases">
        <authorList>
            <person name="Li J."/>
        </authorList>
    </citation>
    <scope>NUCLEOTIDE SEQUENCE [LARGE SCALE GENOMIC DNA]</scope>
    <source>
        <strain evidence="1">NRBC 14897</strain>
    </source>
</reference>
<dbReference type="InterPro" id="IPR027417">
    <property type="entry name" value="P-loop_NTPase"/>
</dbReference>
<name>A0A641AUJ9_9ACTN</name>